<dbReference type="Gramene" id="EFJ17626">
    <property type="protein sequence ID" value="EFJ17626"/>
    <property type="gene ID" value="SELMODRAFT_420907"/>
</dbReference>
<gene>
    <name evidence="1" type="ORF">SELMODRAFT_420907</name>
</gene>
<proteinExistence type="predicted"/>
<keyword evidence="2" id="KW-1185">Reference proteome</keyword>
<reference evidence="1 2" key="1">
    <citation type="journal article" date="2011" name="Science">
        <title>The Selaginella genome identifies genetic changes associated with the evolution of vascular plants.</title>
        <authorList>
            <person name="Banks J.A."/>
            <person name="Nishiyama T."/>
            <person name="Hasebe M."/>
            <person name="Bowman J.L."/>
            <person name="Gribskov M."/>
            <person name="dePamphilis C."/>
            <person name="Albert V.A."/>
            <person name="Aono N."/>
            <person name="Aoyama T."/>
            <person name="Ambrose B.A."/>
            <person name="Ashton N.W."/>
            <person name="Axtell M.J."/>
            <person name="Barker E."/>
            <person name="Barker M.S."/>
            <person name="Bennetzen J.L."/>
            <person name="Bonawitz N.D."/>
            <person name="Chapple C."/>
            <person name="Cheng C."/>
            <person name="Correa L.G."/>
            <person name="Dacre M."/>
            <person name="DeBarry J."/>
            <person name="Dreyer I."/>
            <person name="Elias M."/>
            <person name="Engstrom E.M."/>
            <person name="Estelle M."/>
            <person name="Feng L."/>
            <person name="Finet C."/>
            <person name="Floyd S.K."/>
            <person name="Frommer W.B."/>
            <person name="Fujita T."/>
            <person name="Gramzow L."/>
            <person name="Gutensohn M."/>
            <person name="Harholt J."/>
            <person name="Hattori M."/>
            <person name="Heyl A."/>
            <person name="Hirai T."/>
            <person name="Hiwatashi Y."/>
            <person name="Ishikawa M."/>
            <person name="Iwata M."/>
            <person name="Karol K.G."/>
            <person name="Koehler B."/>
            <person name="Kolukisaoglu U."/>
            <person name="Kubo M."/>
            <person name="Kurata T."/>
            <person name="Lalonde S."/>
            <person name="Li K."/>
            <person name="Li Y."/>
            <person name="Litt A."/>
            <person name="Lyons E."/>
            <person name="Manning G."/>
            <person name="Maruyama T."/>
            <person name="Michael T.P."/>
            <person name="Mikami K."/>
            <person name="Miyazaki S."/>
            <person name="Morinaga S."/>
            <person name="Murata T."/>
            <person name="Mueller-Roeber B."/>
            <person name="Nelson D.R."/>
            <person name="Obara M."/>
            <person name="Oguri Y."/>
            <person name="Olmstead R.G."/>
            <person name="Onodera N."/>
            <person name="Petersen B.L."/>
            <person name="Pils B."/>
            <person name="Prigge M."/>
            <person name="Rensing S.A."/>
            <person name="Riano-Pachon D.M."/>
            <person name="Roberts A.W."/>
            <person name="Sato Y."/>
            <person name="Scheller H.V."/>
            <person name="Schulz B."/>
            <person name="Schulz C."/>
            <person name="Shakirov E.V."/>
            <person name="Shibagaki N."/>
            <person name="Shinohara N."/>
            <person name="Shippen D.E."/>
            <person name="Soerensen I."/>
            <person name="Sotooka R."/>
            <person name="Sugimoto N."/>
            <person name="Sugita M."/>
            <person name="Sumikawa N."/>
            <person name="Tanurdzic M."/>
            <person name="Theissen G."/>
            <person name="Ulvskov P."/>
            <person name="Wakazuki S."/>
            <person name="Weng J.K."/>
            <person name="Willats W.W."/>
            <person name="Wipf D."/>
            <person name="Wolf P.G."/>
            <person name="Yang L."/>
            <person name="Zimmer A.D."/>
            <person name="Zhu Q."/>
            <person name="Mitros T."/>
            <person name="Hellsten U."/>
            <person name="Loque D."/>
            <person name="Otillar R."/>
            <person name="Salamov A."/>
            <person name="Schmutz J."/>
            <person name="Shapiro H."/>
            <person name="Lindquist E."/>
            <person name="Lucas S."/>
            <person name="Rokhsar D."/>
            <person name="Grigoriev I.V."/>
        </authorList>
    </citation>
    <scope>NUCLEOTIDE SEQUENCE [LARGE SCALE GENOMIC DNA]</scope>
</reference>
<evidence type="ECO:0000313" key="1">
    <source>
        <dbReference type="EMBL" id="EFJ17626.1"/>
    </source>
</evidence>
<dbReference type="HOGENOM" id="CLU_777072_0_0_1"/>
<name>D8SDH9_SELML</name>
<dbReference type="AlphaFoldDB" id="D8SDH9"/>
<sequence>MPVVTSTKLQILSTNASVPGYSVGLCLMPLTKPFLLQLPRSVPEWSHDREPKADPVSDGSAKCQIQQEIPYPELWIQGGPLTTQQSLKGKMASKYMRNMCELILLNINYLNLTGKGRLLVWNCFHRYAGPDEAELPILSPRDELRKSLIALPDLDGVTGLATRMSKFVCNILNDVSADVPAPGTENAFHYSYDALITEPVRFFYGEIVVYLRNKNSERLLRPDAVYAFGNGYVLFKGEETGEEDTPGDPADELVDNHGWPYEHILVTFCVLYQEDGATHRLDLQTFDIRTAEGRLPEGRTACLQAGTNLSTFEFECAWSMTRPSGKTLEFYLDKMVKTCPNDIKATSACRMYALTIR</sequence>
<dbReference type="Proteomes" id="UP000001514">
    <property type="component" value="Unassembled WGS sequence"/>
</dbReference>
<dbReference type="EMBL" id="GL377613">
    <property type="protein sequence ID" value="EFJ17626.1"/>
    <property type="molecule type" value="Genomic_DNA"/>
</dbReference>
<dbReference type="InParanoid" id="D8SDH9"/>
<evidence type="ECO:0000313" key="2">
    <source>
        <dbReference type="Proteomes" id="UP000001514"/>
    </source>
</evidence>
<organism evidence="2">
    <name type="scientific">Selaginella moellendorffii</name>
    <name type="common">Spikemoss</name>
    <dbReference type="NCBI Taxonomy" id="88036"/>
    <lineage>
        <taxon>Eukaryota</taxon>
        <taxon>Viridiplantae</taxon>
        <taxon>Streptophyta</taxon>
        <taxon>Embryophyta</taxon>
        <taxon>Tracheophyta</taxon>
        <taxon>Lycopodiopsida</taxon>
        <taxon>Selaginellales</taxon>
        <taxon>Selaginellaceae</taxon>
        <taxon>Selaginella</taxon>
    </lineage>
</organism>
<protein>
    <submittedName>
        <fullName evidence="1">Uncharacterized protein</fullName>
    </submittedName>
</protein>
<dbReference type="KEGG" id="smo:SELMODRAFT_420907"/>
<accession>D8SDH9</accession>